<dbReference type="GO" id="GO:0016212">
    <property type="term" value="F:kynurenine-oxoglutarate transaminase activity"/>
    <property type="evidence" value="ECO:0007669"/>
    <property type="project" value="TreeGrafter"/>
</dbReference>
<comment type="similarity">
    <text evidence="2">Belongs to the class-I pyridoxal-phosphate-dependent aminotransferase family.</text>
</comment>
<keyword evidence="3" id="KW-0032">Aminotransferase</keyword>
<dbReference type="OrthoDB" id="2414662at2759"/>
<feature type="compositionally biased region" description="Low complexity" evidence="6">
    <location>
        <begin position="1"/>
        <end position="33"/>
    </location>
</feature>
<dbReference type="Gene3D" id="3.90.1150.10">
    <property type="entry name" value="Aspartate Aminotransferase, domain 1"/>
    <property type="match status" value="1"/>
</dbReference>
<dbReference type="SUPFAM" id="SSF53383">
    <property type="entry name" value="PLP-dependent transferases"/>
    <property type="match status" value="1"/>
</dbReference>
<proteinExistence type="inferred from homology"/>
<dbReference type="FunFam" id="3.40.640.10:FF:000024">
    <property type="entry name" value="Kynurenine--oxoglutarate transaminase 3"/>
    <property type="match status" value="1"/>
</dbReference>
<keyword evidence="4 8" id="KW-0808">Transferase</keyword>
<dbReference type="AlphaFoldDB" id="A0A316TX97"/>
<organism evidence="8 9">
    <name type="scientific">Pseudomicrostroma glucosiphilum</name>
    <dbReference type="NCBI Taxonomy" id="1684307"/>
    <lineage>
        <taxon>Eukaryota</taxon>
        <taxon>Fungi</taxon>
        <taxon>Dikarya</taxon>
        <taxon>Basidiomycota</taxon>
        <taxon>Ustilaginomycotina</taxon>
        <taxon>Exobasidiomycetes</taxon>
        <taxon>Microstromatales</taxon>
        <taxon>Microstromatales incertae sedis</taxon>
        <taxon>Pseudomicrostroma</taxon>
    </lineage>
</organism>
<evidence type="ECO:0000256" key="5">
    <source>
        <dbReference type="ARBA" id="ARBA00022898"/>
    </source>
</evidence>
<evidence type="ECO:0000259" key="7">
    <source>
        <dbReference type="Pfam" id="PF00155"/>
    </source>
</evidence>
<dbReference type="STRING" id="1684307.A0A316TX97"/>
<sequence length="499" mass="54506">MAPTSAAAGSSASASSSATTTTTNNNNNNGTSAPSPPNGNPSNHSRIGTITQRITAEATRGPDVWSTFNPLVFPECVNLGQGFMNWSPPSFVRGALEQASKERVDVHHYSHPKGRPALRQALAKQVGESYRKPTNDESQDDFDVSSGAVPQQRADKGVGLDVETEIQVTAGANGAIYCAMTAFLEPGDEVIFLSPHFDQYECEVTFMGGKPIYVPLLPPKETKGSRARDWKVDWDALEKAFQRPKCKAIIFNTPHNPLGKVFSLEELQRLAVLCIKYDQLVLADEVYDVLTFDDQKHIRIASLQGMWNRTITVGSGGKTFAATGWRIGWAVGPAHLIKPVLVVHTRITFCTNSLAAEACAVGLNQAGKEGFYALQVREYEARRKVLCDALDALGLPYTLPEGAYFIMVDASALQVPKDYPFPSDLQPHYRLGYFVAKEAQVVSIPATAFVSKEHVPIFEKWLRLSFCKDVGVGGEGEVEKGGQLEQGGQRLLTLKKFLQ</sequence>
<accession>A0A316TX97</accession>
<keyword evidence="9" id="KW-1185">Reference proteome</keyword>
<dbReference type="PANTHER" id="PTHR43807">
    <property type="entry name" value="FI04487P"/>
    <property type="match status" value="1"/>
</dbReference>
<dbReference type="InterPro" id="IPR004839">
    <property type="entry name" value="Aminotransferase_I/II_large"/>
</dbReference>
<dbReference type="Proteomes" id="UP000245942">
    <property type="component" value="Unassembled WGS sequence"/>
</dbReference>
<feature type="region of interest" description="Disordered" evidence="6">
    <location>
        <begin position="1"/>
        <end position="46"/>
    </location>
</feature>
<comment type="cofactor">
    <cofactor evidence="1">
        <name>pyridoxal 5'-phosphate</name>
        <dbReference type="ChEBI" id="CHEBI:597326"/>
    </cofactor>
</comment>
<dbReference type="RefSeq" id="XP_025345077.1">
    <property type="nucleotide sequence ID" value="XM_025493413.1"/>
</dbReference>
<keyword evidence="5" id="KW-0663">Pyridoxal phosphate</keyword>
<evidence type="ECO:0000256" key="6">
    <source>
        <dbReference type="SAM" id="MobiDB-lite"/>
    </source>
</evidence>
<feature type="domain" description="Aminotransferase class I/classII large" evidence="7">
    <location>
        <begin position="75"/>
        <end position="466"/>
    </location>
</feature>
<dbReference type="InterPro" id="IPR015422">
    <property type="entry name" value="PyrdxlP-dep_Trfase_small"/>
</dbReference>
<evidence type="ECO:0000313" key="9">
    <source>
        <dbReference type="Proteomes" id="UP000245942"/>
    </source>
</evidence>
<evidence type="ECO:0000256" key="2">
    <source>
        <dbReference type="ARBA" id="ARBA00007441"/>
    </source>
</evidence>
<evidence type="ECO:0000313" key="8">
    <source>
        <dbReference type="EMBL" id="PWN17917.1"/>
    </source>
</evidence>
<dbReference type="Gene3D" id="3.40.640.10">
    <property type="entry name" value="Type I PLP-dependent aspartate aminotransferase-like (Major domain)"/>
    <property type="match status" value="1"/>
</dbReference>
<dbReference type="InterPro" id="IPR051326">
    <property type="entry name" value="Kynurenine-oxoglutarate_AT"/>
</dbReference>
<dbReference type="CDD" id="cd00609">
    <property type="entry name" value="AAT_like"/>
    <property type="match status" value="1"/>
</dbReference>
<dbReference type="GO" id="GO:0005739">
    <property type="term" value="C:mitochondrion"/>
    <property type="evidence" value="ECO:0007669"/>
    <property type="project" value="TreeGrafter"/>
</dbReference>
<dbReference type="Pfam" id="PF00155">
    <property type="entry name" value="Aminotran_1_2"/>
    <property type="match status" value="1"/>
</dbReference>
<feature type="region of interest" description="Disordered" evidence="6">
    <location>
        <begin position="123"/>
        <end position="156"/>
    </location>
</feature>
<dbReference type="PANTHER" id="PTHR43807:SF20">
    <property type="entry name" value="FI04487P"/>
    <property type="match status" value="1"/>
</dbReference>
<dbReference type="EMBL" id="KZ819339">
    <property type="protein sequence ID" value="PWN17917.1"/>
    <property type="molecule type" value="Genomic_DNA"/>
</dbReference>
<evidence type="ECO:0000256" key="4">
    <source>
        <dbReference type="ARBA" id="ARBA00022679"/>
    </source>
</evidence>
<reference evidence="8 9" key="1">
    <citation type="journal article" date="2018" name="Mol. Biol. Evol.">
        <title>Broad Genomic Sampling Reveals a Smut Pathogenic Ancestry of the Fungal Clade Ustilaginomycotina.</title>
        <authorList>
            <person name="Kijpornyongpan T."/>
            <person name="Mondo S.J."/>
            <person name="Barry K."/>
            <person name="Sandor L."/>
            <person name="Lee J."/>
            <person name="Lipzen A."/>
            <person name="Pangilinan J."/>
            <person name="LaButti K."/>
            <person name="Hainaut M."/>
            <person name="Henrissat B."/>
            <person name="Grigoriev I.V."/>
            <person name="Spatafora J.W."/>
            <person name="Aime M.C."/>
        </authorList>
    </citation>
    <scope>NUCLEOTIDE SEQUENCE [LARGE SCALE GENOMIC DNA]</scope>
    <source>
        <strain evidence="8 9">MCA 4718</strain>
    </source>
</reference>
<evidence type="ECO:0000256" key="3">
    <source>
        <dbReference type="ARBA" id="ARBA00022576"/>
    </source>
</evidence>
<protein>
    <submittedName>
        <fullName evidence="8">PLP-dependent transferase</fullName>
    </submittedName>
</protein>
<name>A0A316TX97_9BASI</name>
<dbReference type="GO" id="GO:0030170">
    <property type="term" value="F:pyridoxal phosphate binding"/>
    <property type="evidence" value="ECO:0007669"/>
    <property type="project" value="InterPro"/>
</dbReference>
<dbReference type="InterPro" id="IPR015421">
    <property type="entry name" value="PyrdxlP-dep_Trfase_major"/>
</dbReference>
<gene>
    <name evidence="8" type="ORF">BCV69DRAFT_285509</name>
</gene>
<dbReference type="InterPro" id="IPR015424">
    <property type="entry name" value="PyrdxlP-dep_Trfase"/>
</dbReference>
<dbReference type="GeneID" id="37015147"/>
<evidence type="ECO:0000256" key="1">
    <source>
        <dbReference type="ARBA" id="ARBA00001933"/>
    </source>
</evidence>